<dbReference type="OrthoDB" id="9811721at2"/>
<evidence type="ECO:0000256" key="2">
    <source>
        <dbReference type="ARBA" id="ARBA00007935"/>
    </source>
</evidence>
<reference evidence="9 10" key="1">
    <citation type="submission" date="2017-07" db="EMBL/GenBank/DDBJ databases">
        <title>Paenibacillus herberti R33 genome sequencing and assembly.</title>
        <authorList>
            <person name="Su W."/>
        </authorList>
    </citation>
    <scope>NUCLEOTIDE SEQUENCE [LARGE SCALE GENOMIC DNA]</scope>
    <source>
        <strain evidence="9 10">R33</strain>
    </source>
</reference>
<keyword evidence="4" id="KW-1003">Cell membrane</keyword>
<dbReference type="InterPro" id="IPR037294">
    <property type="entry name" value="ABC_BtuC-like"/>
</dbReference>
<dbReference type="AlphaFoldDB" id="A0A229P3X9"/>
<evidence type="ECO:0000256" key="5">
    <source>
        <dbReference type="ARBA" id="ARBA00022692"/>
    </source>
</evidence>
<dbReference type="GO" id="GO:0005886">
    <property type="term" value="C:plasma membrane"/>
    <property type="evidence" value="ECO:0007669"/>
    <property type="project" value="UniProtKB-SubCell"/>
</dbReference>
<dbReference type="GO" id="GO:0022857">
    <property type="term" value="F:transmembrane transporter activity"/>
    <property type="evidence" value="ECO:0007669"/>
    <property type="project" value="InterPro"/>
</dbReference>
<evidence type="ECO:0000313" key="9">
    <source>
        <dbReference type="EMBL" id="OXM16952.1"/>
    </source>
</evidence>
<dbReference type="EMBL" id="NMUQ01000001">
    <property type="protein sequence ID" value="OXM16952.1"/>
    <property type="molecule type" value="Genomic_DNA"/>
</dbReference>
<gene>
    <name evidence="9" type="ORF">CGZ75_10015</name>
</gene>
<keyword evidence="10" id="KW-1185">Reference proteome</keyword>
<dbReference type="GO" id="GO:0033214">
    <property type="term" value="P:siderophore-iron import into cell"/>
    <property type="evidence" value="ECO:0007669"/>
    <property type="project" value="TreeGrafter"/>
</dbReference>
<dbReference type="InterPro" id="IPR000522">
    <property type="entry name" value="ABC_transptr_permease_BtuC"/>
</dbReference>
<evidence type="ECO:0000256" key="1">
    <source>
        <dbReference type="ARBA" id="ARBA00004651"/>
    </source>
</evidence>
<feature type="transmembrane region" description="Helical" evidence="8">
    <location>
        <begin position="243"/>
        <end position="269"/>
    </location>
</feature>
<comment type="similarity">
    <text evidence="2">Belongs to the binding-protein-dependent transport system permease family. FecCD subfamily.</text>
</comment>
<organism evidence="9 10">
    <name type="scientific">Paenibacillus herberti</name>
    <dbReference type="NCBI Taxonomy" id="1619309"/>
    <lineage>
        <taxon>Bacteria</taxon>
        <taxon>Bacillati</taxon>
        <taxon>Bacillota</taxon>
        <taxon>Bacilli</taxon>
        <taxon>Bacillales</taxon>
        <taxon>Paenibacillaceae</taxon>
        <taxon>Paenibacillus</taxon>
    </lineage>
</organism>
<protein>
    <submittedName>
        <fullName evidence="9">Iron ABC transporter</fullName>
    </submittedName>
</protein>
<keyword evidence="7 8" id="KW-0472">Membrane</keyword>
<dbReference type="CDD" id="cd06550">
    <property type="entry name" value="TM_ABC_iron-siderophores_like"/>
    <property type="match status" value="1"/>
</dbReference>
<feature type="transmembrane region" description="Helical" evidence="8">
    <location>
        <begin position="97"/>
        <end position="116"/>
    </location>
</feature>
<dbReference type="Gene3D" id="1.10.3470.10">
    <property type="entry name" value="ABC transporter involved in vitamin B12 uptake, BtuC"/>
    <property type="match status" value="1"/>
</dbReference>
<comment type="subcellular location">
    <subcellularLocation>
        <location evidence="1">Cell membrane</location>
        <topology evidence="1">Multi-pass membrane protein</topology>
    </subcellularLocation>
</comment>
<feature type="transmembrane region" description="Helical" evidence="8">
    <location>
        <begin position="122"/>
        <end position="143"/>
    </location>
</feature>
<keyword evidence="3" id="KW-0813">Transport</keyword>
<dbReference type="PANTHER" id="PTHR30472:SF65">
    <property type="entry name" value="SIDEROPHORE TRANSPORT SYSTEM PERMEASE PROTEIN YFIZ-RELATED"/>
    <property type="match status" value="1"/>
</dbReference>
<feature type="transmembrane region" description="Helical" evidence="8">
    <location>
        <begin position="69"/>
        <end position="85"/>
    </location>
</feature>
<comment type="caution">
    <text evidence="9">The sequence shown here is derived from an EMBL/GenBank/DDBJ whole genome shotgun (WGS) entry which is preliminary data.</text>
</comment>
<proteinExistence type="inferred from homology"/>
<evidence type="ECO:0000256" key="8">
    <source>
        <dbReference type="SAM" id="Phobius"/>
    </source>
</evidence>
<dbReference type="Pfam" id="PF01032">
    <property type="entry name" value="FecCD"/>
    <property type="match status" value="1"/>
</dbReference>
<accession>A0A229P3X9</accession>
<dbReference type="SUPFAM" id="SSF81345">
    <property type="entry name" value="ABC transporter involved in vitamin B12 uptake, BtuC"/>
    <property type="match status" value="1"/>
</dbReference>
<feature type="transmembrane region" description="Helical" evidence="8">
    <location>
        <begin position="199"/>
        <end position="216"/>
    </location>
</feature>
<dbReference type="FunFam" id="1.10.3470.10:FF:000001">
    <property type="entry name" value="Vitamin B12 ABC transporter permease BtuC"/>
    <property type="match status" value="1"/>
</dbReference>
<dbReference type="RefSeq" id="WP_089524033.1">
    <property type="nucleotide sequence ID" value="NZ_NMUQ01000001.1"/>
</dbReference>
<evidence type="ECO:0000256" key="3">
    <source>
        <dbReference type="ARBA" id="ARBA00022448"/>
    </source>
</evidence>
<dbReference type="PANTHER" id="PTHR30472">
    <property type="entry name" value="FERRIC ENTEROBACTIN TRANSPORT SYSTEM PERMEASE PROTEIN"/>
    <property type="match status" value="1"/>
</dbReference>
<keyword evidence="5 8" id="KW-0812">Transmembrane</keyword>
<sequence>MHEATNKRRGQFFGWKLAASLAILALCFLISLTFGAADTTFRDVWLALFSNSSEKAVLTIRELRLPRELAAMAVGAGLAVSGAVMQGMTRNPLADPGLLGLTAGANLMLAVTIAFFPGAGYMGIMVACFIGAGVAALLVFGVSASKQNRFSPLRIVLAGAAISALLFAAAEAIGLHFKISQEINMWNAGGVIGTTWKQLAIITPVIGLGIIAALLLSRQLTVLSMSEEVSAGLGQNTARAKTMLFIVVILLAGASVALVGNMAFVGLLIPHIARTVTGPDYRFVLPVSAVAGAALMLVADTLGRTINAPYETSLTAIVAMLGLPFFLWIVNRQGGALK</sequence>
<evidence type="ECO:0000256" key="4">
    <source>
        <dbReference type="ARBA" id="ARBA00022475"/>
    </source>
</evidence>
<evidence type="ECO:0000256" key="6">
    <source>
        <dbReference type="ARBA" id="ARBA00022989"/>
    </source>
</evidence>
<feature type="transmembrane region" description="Helical" evidence="8">
    <location>
        <begin position="155"/>
        <end position="179"/>
    </location>
</feature>
<evidence type="ECO:0000313" key="10">
    <source>
        <dbReference type="Proteomes" id="UP000215145"/>
    </source>
</evidence>
<keyword evidence="6 8" id="KW-1133">Transmembrane helix</keyword>
<evidence type="ECO:0000256" key="7">
    <source>
        <dbReference type="ARBA" id="ARBA00023136"/>
    </source>
</evidence>
<name>A0A229P3X9_9BACL</name>
<feature type="transmembrane region" description="Helical" evidence="8">
    <location>
        <begin position="314"/>
        <end position="330"/>
    </location>
</feature>
<feature type="transmembrane region" description="Helical" evidence="8">
    <location>
        <begin position="281"/>
        <end position="302"/>
    </location>
</feature>
<dbReference type="Proteomes" id="UP000215145">
    <property type="component" value="Unassembled WGS sequence"/>
</dbReference>